<keyword evidence="4" id="KW-1185">Reference proteome</keyword>
<dbReference type="Proteomes" id="UP000564644">
    <property type="component" value="Unassembled WGS sequence"/>
</dbReference>
<dbReference type="InterPro" id="IPR034641">
    <property type="entry name" value="RGL11"/>
</dbReference>
<keyword evidence="3" id="KW-0456">Lyase</keyword>
<accession>A0A7X0VUZ6</accession>
<organism evidence="3 4">
    <name type="scientific">Cohnella zeiphila</name>
    <dbReference type="NCBI Taxonomy" id="2761120"/>
    <lineage>
        <taxon>Bacteria</taxon>
        <taxon>Bacillati</taxon>
        <taxon>Bacillota</taxon>
        <taxon>Bacilli</taxon>
        <taxon>Bacillales</taxon>
        <taxon>Paenibacillaceae</taxon>
        <taxon>Cohnella</taxon>
    </lineage>
</organism>
<proteinExistence type="predicted"/>
<dbReference type="SUPFAM" id="SSF69318">
    <property type="entry name" value="Integrin alpha N-terminal domain"/>
    <property type="match status" value="1"/>
</dbReference>
<feature type="domain" description="Rhamnogalacturonan I lyase beta-sheet" evidence="1">
    <location>
        <begin position="26"/>
        <end position="110"/>
    </location>
</feature>
<comment type="caution">
    <text evidence="3">The sequence shown here is derived from an EMBL/GenBank/DDBJ whole genome shotgun (WGS) entry which is preliminary data.</text>
</comment>
<evidence type="ECO:0000259" key="1">
    <source>
        <dbReference type="Pfam" id="PF18370"/>
    </source>
</evidence>
<dbReference type="CDD" id="cd10318">
    <property type="entry name" value="RGL11"/>
    <property type="match status" value="1"/>
</dbReference>
<dbReference type="InterPro" id="IPR041624">
    <property type="entry name" value="RGI_lyase"/>
</dbReference>
<dbReference type="InterPro" id="IPR028994">
    <property type="entry name" value="Integrin_alpha_N"/>
</dbReference>
<protein>
    <submittedName>
        <fullName evidence="3">Rhamnogalacturonan lyase</fullName>
    </submittedName>
</protein>
<dbReference type="PANTHER" id="PTHR43118:SF1">
    <property type="entry name" value="RHAMNOGALACTURONAN LYASE (EUROFUNG)"/>
    <property type="match status" value="1"/>
</dbReference>
<reference evidence="3 4" key="1">
    <citation type="submission" date="2020-08" db="EMBL/GenBank/DDBJ databases">
        <title>Cohnella phylogeny.</title>
        <authorList>
            <person name="Dunlap C."/>
        </authorList>
    </citation>
    <scope>NUCLEOTIDE SEQUENCE [LARGE SCALE GENOMIC DNA]</scope>
    <source>
        <strain evidence="3 4">CBP 2801</strain>
    </source>
</reference>
<evidence type="ECO:0000259" key="2">
    <source>
        <dbReference type="Pfam" id="PF21348"/>
    </source>
</evidence>
<evidence type="ECO:0000313" key="4">
    <source>
        <dbReference type="Proteomes" id="UP000564644"/>
    </source>
</evidence>
<dbReference type="InterPro" id="IPR049366">
    <property type="entry name" value="RGL11_C"/>
</dbReference>
<sequence>MVWLTGASGTAGNRAAAAPADAPKWQMEYLDRGLVAVQTDQGVFVSWRLLGTEPDDTTFNLYRNGQLLNPSPLADGTNDTDPEGTGDDVYAVSAVVNGVEQPRSGPARAWGSNHLRVPLRKPADGVNPDGTPYTYSANDASVGDLDGDGQYEIVLKWDPSNSKDNSQDGVTGNVYVDAYELDGTLLWRIDLGKNIRAGAHYTQFMVYDLDGDGKAEVAMKTADGTTDGTGQVIGDPNADYRDLTGGRVLSGPEYLTIFEGATGKQLATTDYDPPRGNVSDWGDNYGNRVDRFLACIAYLDGERPSLVMARGYYTRTVLVAYNWRDGQLTKLWKFDSNNPGYGDYVDQGNHNLSVADVDGDGKDEIVYGAMTVDDNGQGLYNTGLGHGDALHVGDLDPTRPGLEVFKVLENKPYGAAVWDAAAGEVLWRVTGTKDTGRGVSADIDPNYPGEEVWAPSGVGLYTIKGDKIGDAAPSMNFAIWWDGDLQRELLDDNHIDKWDYANQTMTRVLTAEGDASNNGTKATPSLQADLFGDWREEAVWRTEDSTALDIYTTTAPTEHRFHTLMHDPVYRLGAAWQNVAYNQPPHPSFFLGYDMAQPPAPNVYELVPASVDVEPNTLNKMSQGGDNSLTVRVALPDGLGGQGIRATSAALTVNGQTIEAQNGTVPEADSSQDGNAQITLKFDRRQTIAALGDLDGDVSVKVDGALTDGNRFVGTGSIRVIH</sequence>
<dbReference type="EMBL" id="JACJVO010000009">
    <property type="protein sequence ID" value="MBB6730837.1"/>
    <property type="molecule type" value="Genomic_DNA"/>
</dbReference>
<name>A0A7X0VUZ6_9BACL</name>
<dbReference type="RefSeq" id="WP_185128835.1">
    <property type="nucleotide sequence ID" value="NZ_JACJVO010000009.1"/>
</dbReference>
<dbReference type="Pfam" id="PF18370">
    <property type="entry name" value="RGI_lyase"/>
    <property type="match status" value="1"/>
</dbReference>
<dbReference type="InterPro" id="IPR013783">
    <property type="entry name" value="Ig-like_fold"/>
</dbReference>
<dbReference type="GO" id="GO:0016829">
    <property type="term" value="F:lyase activity"/>
    <property type="evidence" value="ECO:0007669"/>
    <property type="project" value="UniProtKB-KW"/>
</dbReference>
<dbReference type="AlphaFoldDB" id="A0A7X0VUZ6"/>
<evidence type="ECO:0000313" key="3">
    <source>
        <dbReference type="EMBL" id="MBB6730837.1"/>
    </source>
</evidence>
<feature type="domain" description="Rhamnogalacturonan lyase family 11 C-terminal" evidence="2">
    <location>
        <begin position="115"/>
        <end position="601"/>
    </location>
</feature>
<dbReference type="Pfam" id="PF21348">
    <property type="entry name" value="RGL11_C"/>
    <property type="match status" value="1"/>
</dbReference>
<dbReference type="Gene3D" id="2.60.40.10">
    <property type="entry name" value="Immunoglobulins"/>
    <property type="match status" value="1"/>
</dbReference>
<dbReference type="PANTHER" id="PTHR43118">
    <property type="entry name" value="RHAMNOGALACTURONAN LYASE (EUROFUNG)"/>
    <property type="match status" value="1"/>
</dbReference>
<gene>
    <name evidence="3" type="ORF">H7C18_07950</name>
</gene>